<dbReference type="PANTHER" id="PTHR33515">
    <property type="entry name" value="RIBOSOME-BINDING FACTOR A, CHLOROPLASTIC-RELATED"/>
    <property type="match status" value="1"/>
</dbReference>
<dbReference type="InterPro" id="IPR023799">
    <property type="entry name" value="RbfA_dom_sf"/>
</dbReference>
<keyword evidence="1 2" id="KW-0690">Ribosome biogenesis</keyword>
<dbReference type="InterPro" id="IPR020053">
    <property type="entry name" value="Ribosome-bd_factorA_CS"/>
</dbReference>
<evidence type="ECO:0000256" key="1">
    <source>
        <dbReference type="ARBA" id="ARBA00022517"/>
    </source>
</evidence>
<dbReference type="SUPFAM" id="SSF89919">
    <property type="entry name" value="Ribosome-binding factor A, RbfA"/>
    <property type="match status" value="1"/>
</dbReference>
<evidence type="ECO:0000313" key="3">
    <source>
        <dbReference type="EMBL" id="PIS28688.1"/>
    </source>
</evidence>
<dbReference type="Gene3D" id="3.30.300.20">
    <property type="match status" value="1"/>
</dbReference>
<dbReference type="PROSITE" id="PS01319">
    <property type="entry name" value="RBFA"/>
    <property type="match status" value="1"/>
</dbReference>
<dbReference type="Proteomes" id="UP000231343">
    <property type="component" value="Unassembled WGS sequence"/>
</dbReference>
<organism evidence="3 4">
    <name type="scientific">Candidatus Saganbacteria bacterium CG08_land_8_20_14_0_20_45_16</name>
    <dbReference type="NCBI Taxonomy" id="2014293"/>
    <lineage>
        <taxon>Bacteria</taxon>
        <taxon>Bacillati</taxon>
        <taxon>Saganbacteria</taxon>
    </lineage>
</organism>
<dbReference type="NCBIfam" id="TIGR00082">
    <property type="entry name" value="rbfA"/>
    <property type="match status" value="1"/>
</dbReference>
<accession>A0A2H0XX08</accession>
<comment type="subunit">
    <text evidence="2">Monomer. Binds 30S ribosomal subunits, but not 50S ribosomal subunits or 70S ribosomes.</text>
</comment>
<protein>
    <recommendedName>
        <fullName evidence="2">Ribosome-binding factor A</fullName>
    </recommendedName>
</protein>
<dbReference type="GO" id="GO:0043024">
    <property type="term" value="F:ribosomal small subunit binding"/>
    <property type="evidence" value="ECO:0007669"/>
    <property type="project" value="TreeGrafter"/>
</dbReference>
<evidence type="ECO:0000313" key="4">
    <source>
        <dbReference type="Proteomes" id="UP000231343"/>
    </source>
</evidence>
<dbReference type="HAMAP" id="MF_00003">
    <property type="entry name" value="RbfA"/>
    <property type="match status" value="1"/>
</dbReference>
<dbReference type="PANTHER" id="PTHR33515:SF1">
    <property type="entry name" value="RIBOSOME-BINDING FACTOR A, CHLOROPLASTIC-RELATED"/>
    <property type="match status" value="1"/>
</dbReference>
<dbReference type="GO" id="GO:0030490">
    <property type="term" value="P:maturation of SSU-rRNA"/>
    <property type="evidence" value="ECO:0007669"/>
    <property type="project" value="UniProtKB-UniRule"/>
</dbReference>
<dbReference type="AlphaFoldDB" id="A0A2H0XX08"/>
<dbReference type="GO" id="GO:0005829">
    <property type="term" value="C:cytosol"/>
    <property type="evidence" value="ECO:0007669"/>
    <property type="project" value="TreeGrafter"/>
</dbReference>
<proteinExistence type="inferred from homology"/>
<comment type="caution">
    <text evidence="3">The sequence shown here is derived from an EMBL/GenBank/DDBJ whole genome shotgun (WGS) entry which is preliminary data.</text>
</comment>
<keyword evidence="2" id="KW-0963">Cytoplasm</keyword>
<sequence length="114" mass="12879">MSRTARVAELIKEEVSRIIREDVSDPRIGFISLTRVEVSKDIENANIFVSILASEEKKQDCMEGLSSATNFVRSRLKEVLSLRSFPQIRFIRDDSLAKGSHVLSLISKLSRGKK</sequence>
<evidence type="ECO:0000256" key="2">
    <source>
        <dbReference type="HAMAP-Rule" id="MF_00003"/>
    </source>
</evidence>
<reference evidence="3 4" key="1">
    <citation type="submission" date="2017-09" db="EMBL/GenBank/DDBJ databases">
        <title>Depth-based differentiation of microbial function through sediment-hosted aquifers and enrichment of novel symbionts in the deep terrestrial subsurface.</title>
        <authorList>
            <person name="Probst A.J."/>
            <person name="Ladd B."/>
            <person name="Jarett J.K."/>
            <person name="Geller-Mcgrath D.E."/>
            <person name="Sieber C.M."/>
            <person name="Emerson J.B."/>
            <person name="Anantharaman K."/>
            <person name="Thomas B.C."/>
            <person name="Malmstrom R."/>
            <person name="Stieglmeier M."/>
            <person name="Klingl A."/>
            <person name="Woyke T."/>
            <person name="Ryan C.M."/>
            <person name="Banfield J.F."/>
        </authorList>
    </citation>
    <scope>NUCLEOTIDE SEQUENCE [LARGE SCALE GENOMIC DNA]</scope>
    <source>
        <strain evidence="3">CG08_land_8_20_14_0_20_45_16</strain>
    </source>
</reference>
<gene>
    <name evidence="2" type="primary">rbfA</name>
    <name evidence="3" type="ORF">COT42_07285</name>
</gene>
<name>A0A2H0XX08_UNCSA</name>
<dbReference type="Pfam" id="PF02033">
    <property type="entry name" value="RBFA"/>
    <property type="match status" value="1"/>
</dbReference>
<comment type="function">
    <text evidence="2">One of several proteins that assist in the late maturation steps of the functional core of the 30S ribosomal subunit. Associates with free 30S ribosomal subunits (but not with 30S subunits that are part of 70S ribosomes or polysomes). Required for efficient processing of 16S rRNA. May interact with the 5'-terminal helix region of 16S rRNA.</text>
</comment>
<dbReference type="InterPro" id="IPR000238">
    <property type="entry name" value="RbfA"/>
</dbReference>
<comment type="subcellular location">
    <subcellularLocation>
        <location evidence="2">Cytoplasm</location>
    </subcellularLocation>
</comment>
<dbReference type="InterPro" id="IPR015946">
    <property type="entry name" value="KH_dom-like_a/b"/>
</dbReference>
<comment type="similarity">
    <text evidence="2">Belongs to the RbfA family.</text>
</comment>
<dbReference type="EMBL" id="PEYM01000121">
    <property type="protein sequence ID" value="PIS28688.1"/>
    <property type="molecule type" value="Genomic_DNA"/>
</dbReference>